<evidence type="ECO:0000256" key="1">
    <source>
        <dbReference type="ARBA" id="ARBA00023015"/>
    </source>
</evidence>
<dbReference type="SUPFAM" id="SSF48008">
    <property type="entry name" value="GntR ligand-binding domain-like"/>
    <property type="match status" value="1"/>
</dbReference>
<dbReference type="GO" id="GO:0003677">
    <property type="term" value="F:DNA binding"/>
    <property type="evidence" value="ECO:0007669"/>
    <property type="project" value="UniProtKB-KW"/>
</dbReference>
<name>A0A4V1NV86_9BACT</name>
<dbReference type="Proteomes" id="UP000290253">
    <property type="component" value="Unassembled WGS sequence"/>
</dbReference>
<gene>
    <name evidence="6" type="ORF">ESZ00_09670</name>
</gene>
<dbReference type="EMBL" id="SDMK01000002">
    <property type="protein sequence ID" value="RXS94900.1"/>
    <property type="molecule type" value="Genomic_DNA"/>
</dbReference>
<evidence type="ECO:0000313" key="6">
    <source>
        <dbReference type="EMBL" id="RXS94900.1"/>
    </source>
</evidence>
<keyword evidence="3" id="KW-0804">Transcription</keyword>
<protein>
    <submittedName>
        <fullName evidence="6">GntR family transcriptional regulator</fullName>
    </submittedName>
</protein>
<comment type="caution">
    <text evidence="6">The sequence shown here is derived from an EMBL/GenBank/DDBJ whole genome shotgun (WGS) entry which is preliminary data.</text>
</comment>
<dbReference type="Gene3D" id="1.10.10.10">
    <property type="entry name" value="Winged helix-like DNA-binding domain superfamily/Winged helix DNA-binding domain"/>
    <property type="match status" value="1"/>
</dbReference>
<evidence type="ECO:0000256" key="3">
    <source>
        <dbReference type="ARBA" id="ARBA00023163"/>
    </source>
</evidence>
<dbReference type="InterPro" id="IPR008920">
    <property type="entry name" value="TF_FadR/GntR_C"/>
</dbReference>
<dbReference type="PANTHER" id="PTHR43537">
    <property type="entry name" value="TRANSCRIPTIONAL REGULATOR, GNTR FAMILY"/>
    <property type="match status" value="1"/>
</dbReference>
<reference evidence="6 7" key="1">
    <citation type="journal article" date="2016" name="Int. J. Syst. Evol. Microbiol.">
        <title>Acidipila dinghuensis sp. nov., an acidobacterium isolated from forest soil.</title>
        <authorList>
            <person name="Jiang Y.W."/>
            <person name="Wang J."/>
            <person name="Chen M.H."/>
            <person name="Lv Y.Y."/>
            <person name="Qiu L.H."/>
        </authorList>
    </citation>
    <scope>NUCLEOTIDE SEQUENCE [LARGE SCALE GENOMIC DNA]</scope>
    <source>
        <strain evidence="6 7">DHOF10</strain>
    </source>
</reference>
<dbReference type="PANTHER" id="PTHR43537:SF52">
    <property type="entry name" value="FATTY ACID METABOLISM REGULATOR PROTEIN"/>
    <property type="match status" value="1"/>
</dbReference>
<dbReference type="InterPro" id="IPR011711">
    <property type="entry name" value="GntR_C"/>
</dbReference>
<dbReference type="OrthoDB" id="9816161at2"/>
<proteinExistence type="predicted"/>
<keyword evidence="2" id="KW-0238">DNA-binding</keyword>
<dbReference type="SUPFAM" id="SSF46785">
    <property type="entry name" value="Winged helix' DNA-binding domain"/>
    <property type="match status" value="1"/>
</dbReference>
<evidence type="ECO:0000256" key="2">
    <source>
        <dbReference type="ARBA" id="ARBA00023125"/>
    </source>
</evidence>
<dbReference type="InterPro" id="IPR036388">
    <property type="entry name" value="WH-like_DNA-bd_sf"/>
</dbReference>
<organism evidence="6 7">
    <name type="scientific">Silvibacterium dinghuense</name>
    <dbReference type="NCBI Taxonomy" id="1560006"/>
    <lineage>
        <taxon>Bacteria</taxon>
        <taxon>Pseudomonadati</taxon>
        <taxon>Acidobacteriota</taxon>
        <taxon>Terriglobia</taxon>
        <taxon>Terriglobales</taxon>
        <taxon>Acidobacteriaceae</taxon>
        <taxon>Silvibacterium</taxon>
    </lineage>
</organism>
<dbReference type="InterPro" id="IPR036390">
    <property type="entry name" value="WH_DNA-bd_sf"/>
</dbReference>
<sequence>MRIVEGTWARRFGVAQGSIREAINILAQDGFVTKASGRSARVVSLTEQDVLQIFALRGVLEGLAARLVAESSADIAPLAAALDQMRQALKEDDAEHMLDGDLSFHLELCRLSGNPYLLDHARRVILPLFAFARIRVLTTGQTADVWGKDIEIHQRIIDLVHEGPGDLAEQYVHNAMRRFGQSAYDNWEKKNATPDTAKTKQRRRGEEKRVKPRA</sequence>
<evidence type="ECO:0000313" key="7">
    <source>
        <dbReference type="Proteomes" id="UP000290253"/>
    </source>
</evidence>
<feature type="domain" description="GntR C-terminal" evidence="5">
    <location>
        <begin position="52"/>
        <end position="178"/>
    </location>
</feature>
<dbReference type="Gene3D" id="1.20.120.530">
    <property type="entry name" value="GntR ligand-binding domain-like"/>
    <property type="match status" value="1"/>
</dbReference>
<keyword evidence="7" id="KW-1185">Reference proteome</keyword>
<keyword evidence="1" id="KW-0805">Transcription regulation</keyword>
<dbReference type="SMART" id="SM00895">
    <property type="entry name" value="FCD"/>
    <property type="match status" value="1"/>
</dbReference>
<evidence type="ECO:0000259" key="5">
    <source>
        <dbReference type="SMART" id="SM00895"/>
    </source>
</evidence>
<feature type="compositionally biased region" description="Basic and acidic residues" evidence="4">
    <location>
        <begin position="204"/>
        <end position="214"/>
    </location>
</feature>
<evidence type="ECO:0000256" key="4">
    <source>
        <dbReference type="SAM" id="MobiDB-lite"/>
    </source>
</evidence>
<feature type="region of interest" description="Disordered" evidence="4">
    <location>
        <begin position="185"/>
        <end position="214"/>
    </location>
</feature>
<dbReference type="AlphaFoldDB" id="A0A4V1NV86"/>
<dbReference type="Pfam" id="PF07729">
    <property type="entry name" value="FCD"/>
    <property type="match status" value="1"/>
</dbReference>
<dbReference type="RefSeq" id="WP_129208070.1">
    <property type="nucleotide sequence ID" value="NZ_BMGU01000003.1"/>
</dbReference>
<accession>A0A4V1NV86</accession>